<comment type="subcellular location">
    <subcellularLocation>
        <location evidence="9">Cell membrane</location>
        <topology evidence="9">Multi-pass membrane protein</topology>
    </subcellularLocation>
    <subcellularLocation>
        <location evidence="1">Membrane</location>
        <topology evidence="1">Multi-pass membrane protein</topology>
    </subcellularLocation>
</comment>
<comment type="caution">
    <text evidence="10">The sequence shown here is derived from an EMBL/GenBank/DDBJ whole genome shotgun (WGS) entry which is preliminary data.</text>
</comment>
<keyword evidence="11" id="KW-1185">Reference proteome</keyword>
<proteinExistence type="inferred from homology"/>
<evidence type="ECO:0000256" key="3">
    <source>
        <dbReference type="ARBA" id="ARBA00022475"/>
    </source>
</evidence>
<name>A0ABS9BLN2_9BACT</name>
<keyword evidence="4 9" id="KW-0812">Transmembrane</keyword>
<dbReference type="PANTHER" id="PTHR30266:SF2">
    <property type="entry name" value="LARGE-CONDUCTANCE MECHANOSENSITIVE CHANNEL"/>
    <property type="match status" value="1"/>
</dbReference>
<keyword evidence="5 9" id="KW-1133">Transmembrane helix</keyword>
<keyword evidence="6 9" id="KW-0406">Ion transport</keyword>
<keyword evidence="7 9" id="KW-0472">Membrane</keyword>
<keyword evidence="3 9" id="KW-1003">Cell membrane</keyword>
<evidence type="ECO:0000313" key="11">
    <source>
        <dbReference type="Proteomes" id="UP001200145"/>
    </source>
</evidence>
<dbReference type="NCBIfam" id="TIGR00220">
    <property type="entry name" value="mscL"/>
    <property type="match status" value="1"/>
</dbReference>
<evidence type="ECO:0000256" key="2">
    <source>
        <dbReference type="ARBA" id="ARBA00022448"/>
    </source>
</evidence>
<evidence type="ECO:0000313" key="10">
    <source>
        <dbReference type="EMBL" id="MCF1716525.1"/>
    </source>
</evidence>
<evidence type="ECO:0000256" key="4">
    <source>
        <dbReference type="ARBA" id="ARBA00022692"/>
    </source>
</evidence>
<dbReference type="InterPro" id="IPR037673">
    <property type="entry name" value="MSC/AndL"/>
</dbReference>
<evidence type="ECO:0000256" key="7">
    <source>
        <dbReference type="ARBA" id="ARBA00023136"/>
    </source>
</evidence>
<feature type="transmembrane region" description="Helical" evidence="9">
    <location>
        <begin position="81"/>
        <end position="102"/>
    </location>
</feature>
<reference evidence="10 11" key="1">
    <citation type="submission" date="2022-01" db="EMBL/GenBank/DDBJ databases">
        <title>Flavihumibacter sp. nov., isolated from sediment of a river.</title>
        <authorList>
            <person name="Liu H."/>
        </authorList>
    </citation>
    <scope>NUCLEOTIDE SEQUENCE [LARGE SCALE GENOMIC DNA]</scope>
    <source>
        <strain evidence="10 11">RY-1</strain>
    </source>
</reference>
<dbReference type="SUPFAM" id="SSF81330">
    <property type="entry name" value="Gated mechanosensitive channel"/>
    <property type="match status" value="1"/>
</dbReference>
<keyword evidence="2 9" id="KW-0813">Transport</keyword>
<comment type="subunit">
    <text evidence="9">Homopentamer.</text>
</comment>
<evidence type="ECO:0000256" key="1">
    <source>
        <dbReference type="ARBA" id="ARBA00004141"/>
    </source>
</evidence>
<protein>
    <recommendedName>
        <fullName evidence="9">Large-conductance mechanosensitive channel</fullName>
    </recommendedName>
</protein>
<organism evidence="10 11">
    <name type="scientific">Flavihumibacter fluminis</name>
    <dbReference type="NCBI Taxonomy" id="2909236"/>
    <lineage>
        <taxon>Bacteria</taxon>
        <taxon>Pseudomonadati</taxon>
        <taxon>Bacteroidota</taxon>
        <taxon>Chitinophagia</taxon>
        <taxon>Chitinophagales</taxon>
        <taxon>Chitinophagaceae</taxon>
        <taxon>Flavihumibacter</taxon>
    </lineage>
</organism>
<dbReference type="InterPro" id="IPR001185">
    <property type="entry name" value="MS_channel"/>
</dbReference>
<evidence type="ECO:0000256" key="5">
    <source>
        <dbReference type="ARBA" id="ARBA00022989"/>
    </source>
</evidence>
<dbReference type="InterPro" id="IPR036019">
    <property type="entry name" value="MscL_channel"/>
</dbReference>
<comment type="similarity">
    <text evidence="9">Belongs to the MscL family.</text>
</comment>
<comment type="caution">
    <text evidence="9">Lacks conserved residue(s) required for the propagation of feature annotation.</text>
</comment>
<dbReference type="Pfam" id="PF01741">
    <property type="entry name" value="MscL"/>
    <property type="match status" value="1"/>
</dbReference>
<dbReference type="PANTHER" id="PTHR30266">
    <property type="entry name" value="MECHANOSENSITIVE CHANNEL MSCL"/>
    <property type="match status" value="1"/>
</dbReference>
<evidence type="ECO:0000256" key="9">
    <source>
        <dbReference type="HAMAP-Rule" id="MF_00115"/>
    </source>
</evidence>
<dbReference type="Proteomes" id="UP001200145">
    <property type="component" value="Unassembled WGS sequence"/>
</dbReference>
<accession>A0ABS9BLN2</accession>
<dbReference type="Gene3D" id="1.10.1200.120">
    <property type="entry name" value="Large-conductance mechanosensitive channel, MscL, domain 1"/>
    <property type="match status" value="1"/>
</dbReference>
<dbReference type="EMBL" id="JAKEVY010000005">
    <property type="protein sequence ID" value="MCF1716525.1"/>
    <property type="molecule type" value="Genomic_DNA"/>
</dbReference>
<evidence type="ECO:0000256" key="8">
    <source>
        <dbReference type="ARBA" id="ARBA00023303"/>
    </source>
</evidence>
<sequence>MGFFSDFKAFATKGNLVDVAIGFLMGTAFTKLVGSFTEGLIAPILGLITGGKDFSKMALTIKEAQLDASNAVISEAITFKYGAFLTALLDFIIVALVCYVFIKAILRRPPVPEAPPAGPTPTESLLMEIRDELKKK</sequence>
<dbReference type="HAMAP" id="MF_00115">
    <property type="entry name" value="MscL"/>
    <property type="match status" value="1"/>
</dbReference>
<dbReference type="RefSeq" id="WP_234867799.1">
    <property type="nucleotide sequence ID" value="NZ_JAKEVY010000005.1"/>
</dbReference>
<keyword evidence="8 9" id="KW-0407">Ion channel</keyword>
<comment type="function">
    <text evidence="9">Channel that opens in response to stretch forces in the membrane lipid bilayer. May participate in the regulation of osmotic pressure changes within the cell.</text>
</comment>
<gene>
    <name evidence="9 10" type="primary">mscL</name>
    <name evidence="10" type="ORF">L0U88_17925</name>
</gene>
<evidence type="ECO:0000256" key="6">
    <source>
        <dbReference type="ARBA" id="ARBA00023065"/>
    </source>
</evidence>